<feature type="compositionally biased region" description="Low complexity" evidence="4">
    <location>
        <begin position="536"/>
        <end position="558"/>
    </location>
</feature>
<feature type="domain" description="Peptidase M14" evidence="5">
    <location>
        <begin position="1006"/>
        <end position="1294"/>
    </location>
</feature>
<dbReference type="Gene3D" id="3.40.630.10">
    <property type="entry name" value="Zn peptidases"/>
    <property type="match status" value="1"/>
</dbReference>
<feature type="compositionally biased region" description="Basic residues" evidence="4">
    <location>
        <begin position="93"/>
        <end position="102"/>
    </location>
</feature>
<organism evidence="6 7">
    <name type="scientific">Panagrellus redivivus</name>
    <name type="common">Microworm</name>
    <dbReference type="NCBI Taxonomy" id="6233"/>
    <lineage>
        <taxon>Eukaryota</taxon>
        <taxon>Metazoa</taxon>
        <taxon>Ecdysozoa</taxon>
        <taxon>Nematoda</taxon>
        <taxon>Chromadorea</taxon>
        <taxon>Rhabditida</taxon>
        <taxon>Tylenchina</taxon>
        <taxon>Panagrolaimomorpha</taxon>
        <taxon>Panagrolaimoidea</taxon>
        <taxon>Panagrolaimidae</taxon>
        <taxon>Panagrellus</taxon>
    </lineage>
</organism>
<reference evidence="7" key="2">
    <citation type="submission" date="2020-10" db="UniProtKB">
        <authorList>
            <consortium name="WormBaseParasite"/>
        </authorList>
    </citation>
    <scope>IDENTIFICATION</scope>
</reference>
<dbReference type="SUPFAM" id="SSF53187">
    <property type="entry name" value="Zn-dependent exopeptidases"/>
    <property type="match status" value="1"/>
</dbReference>
<feature type="compositionally biased region" description="Low complexity" evidence="4">
    <location>
        <begin position="128"/>
        <end position="140"/>
    </location>
</feature>
<dbReference type="Pfam" id="PF00246">
    <property type="entry name" value="Peptidase_M14"/>
    <property type="match status" value="1"/>
</dbReference>
<evidence type="ECO:0000256" key="3">
    <source>
        <dbReference type="PROSITE-ProRule" id="PRU01379"/>
    </source>
</evidence>
<evidence type="ECO:0000256" key="1">
    <source>
        <dbReference type="ARBA" id="ARBA00001947"/>
    </source>
</evidence>
<evidence type="ECO:0000256" key="4">
    <source>
        <dbReference type="SAM" id="MobiDB-lite"/>
    </source>
</evidence>
<feature type="region of interest" description="Disordered" evidence="4">
    <location>
        <begin position="93"/>
        <end position="145"/>
    </location>
</feature>
<feature type="compositionally biased region" description="Polar residues" evidence="4">
    <location>
        <begin position="653"/>
        <end position="662"/>
    </location>
</feature>
<keyword evidence="6" id="KW-1185">Reference proteome</keyword>
<feature type="compositionally biased region" description="Acidic residues" evidence="4">
    <location>
        <begin position="608"/>
        <end position="619"/>
    </location>
</feature>
<feature type="compositionally biased region" description="Polar residues" evidence="4">
    <location>
        <begin position="563"/>
        <end position="582"/>
    </location>
</feature>
<dbReference type="WBParaSite" id="Pan_g3034.t1">
    <property type="protein sequence ID" value="Pan_g3034.t1"/>
    <property type="gene ID" value="Pan_g3034"/>
</dbReference>
<evidence type="ECO:0000259" key="5">
    <source>
        <dbReference type="PROSITE" id="PS52035"/>
    </source>
</evidence>
<feature type="active site" description="Proton donor/acceptor" evidence="3">
    <location>
        <position position="1250"/>
    </location>
</feature>
<dbReference type="GO" id="GO:0004181">
    <property type="term" value="F:metallocarboxypeptidase activity"/>
    <property type="evidence" value="ECO:0007669"/>
    <property type="project" value="InterPro"/>
</dbReference>
<sequence length="1294" mass="144958">MKKTVKTSVYLDFHAAMALALQGINFGTTEQPLYIYGPLQIQMAFNELINRIMGGQSSEEQTELAQHIQVIFTKEMEDCEQFYAFMVPTQPKKVYKKRRSQPKKTTNNDKDGNSSPKAKKVSERPKSTSKSPSRRGSTTSANKLITDVPTNPLVNQDFIVDQVLKAIQFSSSCLATIMLARLLSGYAAKCKDTVGQNRLRRLARLDATNHCFKALFSMLRDPNPSPLHIAAIDCLANALIHVSSKDSKIHLKMRLSGLLPLLTKRVMKGHKLFVTPTLLKFINTCGIRSVRNAQAMGHEKDFPAKLVSVCKKMNKLEIDATKEAKLFVDGRIPINDCNYCARVAYEIDSYGNAIQFSPEAAAEGATNKLLKLLEMLYLLIKNKKNKTLLIEHDILPVLVNIFHNHFARRYESTLHVEILSITVASIRQFSRNRKGKDALLSQLYGRQFVEASIRTLNAESNAAIDRKSAGLRFVEPGIGVDELPDSMLDQIILLQDSLCALSMRWMPELPFPMAPRPFSLQFPLPIVSNQTAMSTSAPKVSGKGAKAAGKASATKPGAVKPTTKPTRGKSTILTQALRNSSGKPVKSSREATPTPTTVETAADNEPLSSDDDGADEEDATLMYINRRDGDDVDMMSPASEEEVDSDTGLPRQRGTSGSSESDGPSRRKLRSNDSNVGKDPADVLKYSAQKLSELASHYQDVFKEYEEGALPMNLTPKHRKLAAGKKNASLRSLVVDNCQKTLSVADFVKIPYPDLCDIELNLQQQEFHSNSNSMREAMLHRMARCNLENLNFSKVVFDLDDLTTAKPFFMSPPPPQALGNDDLNRIGHLDPEVNHLKFESRFESGNLRRAIHVADRHYELIISPDINQQSRHFQWFYFEVSNNKANVPYTFEIINSVKKTSMFSNGMQPVLFSVTEAQQGRAGWVRAGSSVCYYRNCYVPRTDTETEESDPLDPSELSKPMKKLRKGSECGEKDGKENKESNNFFSIRFTINFRHEGDVCYIAYHYPYTYSFLRATLERHLTTTDPSIYVRQDLFTTTLRGNPVPIMTITAPGTDVEVQGREIVIFSARVHPGETNSSWMMHGLLKFLVSDKPEAIKLRELCVFKVIPMLNPDGVINGSHRCSLSGQDLNRTWDRPNPTLHPTIYNTKGIVQYCIDVARKPPFVFVDLHGHSRRCNVFMYGNNPDESWRAADHAIGTGSNVYLALPEILANSAPGFSLKECRFSIAKSKEPSARVALWRQFGLERCYTMESTYAGSTKELPVQLFLVSSSTHDDPYQQLDGVHLCMQGYKHHTY</sequence>
<dbReference type="InterPro" id="IPR000834">
    <property type="entry name" value="Peptidase_M14"/>
</dbReference>
<comment type="similarity">
    <text evidence="2 3">Belongs to the peptidase M14 family.</text>
</comment>
<dbReference type="Proteomes" id="UP000492821">
    <property type="component" value="Unassembled WGS sequence"/>
</dbReference>
<evidence type="ECO:0000256" key="2">
    <source>
        <dbReference type="ARBA" id="ARBA00005988"/>
    </source>
</evidence>
<comment type="cofactor">
    <cofactor evidence="1">
        <name>Zn(2+)</name>
        <dbReference type="ChEBI" id="CHEBI:29105"/>
    </cofactor>
</comment>
<dbReference type="PROSITE" id="PS52035">
    <property type="entry name" value="PEPTIDASE_M14"/>
    <property type="match status" value="1"/>
</dbReference>
<name>A0A7E4VT98_PANRE</name>
<dbReference type="SUPFAM" id="SSF48371">
    <property type="entry name" value="ARM repeat"/>
    <property type="match status" value="1"/>
</dbReference>
<dbReference type="GO" id="GO:0006508">
    <property type="term" value="P:proteolysis"/>
    <property type="evidence" value="ECO:0007669"/>
    <property type="project" value="InterPro"/>
</dbReference>
<evidence type="ECO:0000313" key="6">
    <source>
        <dbReference type="Proteomes" id="UP000492821"/>
    </source>
</evidence>
<dbReference type="Pfam" id="PF18027">
    <property type="entry name" value="Pepdidase_M14_N"/>
    <property type="match status" value="1"/>
</dbReference>
<dbReference type="PANTHER" id="PTHR12756:SF11">
    <property type="entry name" value="CYTOSOLIC CARBOXYPEPTIDASE 1"/>
    <property type="match status" value="1"/>
</dbReference>
<dbReference type="PANTHER" id="PTHR12756">
    <property type="entry name" value="CYTOSOLIC CARBOXYPEPTIDASE"/>
    <property type="match status" value="1"/>
</dbReference>
<dbReference type="InterPro" id="IPR040626">
    <property type="entry name" value="Pepdidase_M14_N"/>
</dbReference>
<feature type="region of interest" description="Disordered" evidence="4">
    <location>
        <begin position="535"/>
        <end position="680"/>
    </location>
</feature>
<dbReference type="GO" id="GO:0008270">
    <property type="term" value="F:zinc ion binding"/>
    <property type="evidence" value="ECO:0007669"/>
    <property type="project" value="InterPro"/>
</dbReference>
<protein>
    <submittedName>
        <fullName evidence="7">Pepdidase_M14_N domain-containing protein</fullName>
    </submittedName>
</protein>
<accession>A0A7E4VT98</accession>
<feature type="region of interest" description="Disordered" evidence="4">
    <location>
        <begin position="943"/>
        <end position="977"/>
    </location>
</feature>
<feature type="compositionally biased region" description="Basic and acidic residues" evidence="4">
    <location>
        <begin position="966"/>
        <end position="977"/>
    </location>
</feature>
<proteinExistence type="inferred from homology"/>
<reference evidence="6" key="1">
    <citation type="journal article" date="2013" name="Genetics">
        <title>The draft genome and transcriptome of Panagrellus redivivus are shaped by the harsh demands of a free-living lifestyle.</title>
        <authorList>
            <person name="Srinivasan J."/>
            <person name="Dillman A.R."/>
            <person name="Macchietto M.G."/>
            <person name="Heikkinen L."/>
            <person name="Lakso M."/>
            <person name="Fracchia K.M."/>
            <person name="Antoshechkin I."/>
            <person name="Mortazavi A."/>
            <person name="Wong G."/>
            <person name="Sternberg P.W."/>
        </authorList>
    </citation>
    <scope>NUCLEOTIDE SEQUENCE [LARGE SCALE GENOMIC DNA]</scope>
    <source>
        <strain evidence="6">MT8872</strain>
    </source>
</reference>
<dbReference type="InterPro" id="IPR050821">
    <property type="entry name" value="Cytosolic_carboxypeptidase"/>
</dbReference>
<dbReference type="Gene3D" id="2.60.40.3120">
    <property type="match status" value="1"/>
</dbReference>
<feature type="compositionally biased region" description="Low complexity" evidence="4">
    <location>
        <begin position="590"/>
        <end position="601"/>
    </location>
</feature>
<evidence type="ECO:0000313" key="7">
    <source>
        <dbReference type="WBParaSite" id="Pan_g3034.t1"/>
    </source>
</evidence>
<dbReference type="InterPro" id="IPR016024">
    <property type="entry name" value="ARM-type_fold"/>
</dbReference>